<comment type="catalytic activity">
    <reaction evidence="7">
        <text>RNA(n) + a ribonucleoside 5'-triphosphate = RNA(n+1) + diphosphate</text>
        <dbReference type="Rhea" id="RHEA:21248"/>
        <dbReference type="Rhea" id="RHEA-COMP:14527"/>
        <dbReference type="Rhea" id="RHEA-COMP:17342"/>
        <dbReference type="ChEBI" id="CHEBI:33019"/>
        <dbReference type="ChEBI" id="CHEBI:61557"/>
        <dbReference type="ChEBI" id="CHEBI:140395"/>
        <dbReference type="EC" id="2.7.7.48"/>
    </reaction>
</comment>
<dbReference type="SUPFAM" id="SSF56672">
    <property type="entry name" value="DNA/RNA polymerases"/>
    <property type="match status" value="1"/>
</dbReference>
<dbReference type="GO" id="GO:0003723">
    <property type="term" value="F:RNA binding"/>
    <property type="evidence" value="ECO:0007669"/>
    <property type="project" value="InterPro"/>
</dbReference>
<dbReference type="EMBL" id="MT062435">
    <property type="protein sequence ID" value="QOE55594.1"/>
    <property type="molecule type" value="Genomic_RNA"/>
</dbReference>
<dbReference type="Gene3D" id="3.30.70.270">
    <property type="match status" value="1"/>
</dbReference>
<protein>
    <recommendedName>
        <fullName evidence="1 7">RNA-directed RNA polymerase</fullName>
        <ecNumber evidence="1 7">2.7.7.48</ecNumber>
    </recommendedName>
</protein>
<keyword evidence="2 7" id="KW-0696">RNA-directed RNA polymerase</keyword>
<keyword evidence="3 7" id="KW-0808">Transferase</keyword>
<evidence type="ECO:0000256" key="2">
    <source>
        <dbReference type="ARBA" id="ARBA00022484"/>
    </source>
</evidence>
<dbReference type="GO" id="GO:0039694">
    <property type="term" value="P:viral RNA genome replication"/>
    <property type="evidence" value="ECO:0007669"/>
    <property type="project" value="InterPro"/>
</dbReference>
<reference evidence="9" key="1">
    <citation type="journal article" date="2020" name="Virus Evol.">
        <title>Divergent RNA viruses in Macrophomina phaseolina exhibit potential as virocontrol agents.</title>
        <authorList>
            <person name="Wang J."/>
            <person name="Ni Y."/>
            <person name="Liu X."/>
            <person name="Zhao H."/>
            <person name="Xiao Y."/>
            <person name="Xiao X."/>
            <person name="Li S."/>
            <person name="Liu H."/>
        </authorList>
    </citation>
    <scope>NUCLEOTIDE SEQUENCE</scope>
</reference>
<sequence>MADCWEQRRFEYRCWTPQVEGVWHPQVHRSCAHNASLGLQLRTLGLVPGATESGRDLFRRQGRLLRNVLRGRVGTVLPWTHEQVVESYSEARMRLRYGEALASLRDAPISRRDARVAAFVKAEKLANYKVHKPRVIMGRSPRYNLELASFLKPLEHELYPAFRGWGSRFLTHTRLIGKGLSGEQRAVLLRRKMQSHSDVVAFEVDCKSFESHLDLSQLDVEHGIYNSLVRSPGLQKLLSWQKEFSGAFRSGVRFRAKGVRASGDFNTGLGNTLIMCCLVMGSAERIGTPFDFLADGDNAVVFVRGRDLHLWQRELSSCFLEMGHEAEIGEVQREIEGVTFGQSKPVCVAGRWTMVRDPLKVLSHAFAGHQHYAEMSGGIRVLRATAYCEATLNRGVPVLQEFAHAMLRRTRGLKMALRATFDNYEYRTILRGVDPRAERKREEIAHSTRCSFERAWGIPIGEQLRLEAEFARVKVDLPATWEGTPIEATLAGALDPWQLPMDEDTALWITRWS</sequence>
<accession>A0A7U3VD72</accession>
<dbReference type="InterPro" id="IPR043128">
    <property type="entry name" value="Rev_trsase/Diguanyl_cyclase"/>
</dbReference>
<dbReference type="InterPro" id="IPR002166">
    <property type="entry name" value="RNA_pol_HCV"/>
</dbReference>
<evidence type="ECO:0000259" key="8">
    <source>
        <dbReference type="PROSITE" id="PS50507"/>
    </source>
</evidence>
<dbReference type="PROSITE" id="PS50507">
    <property type="entry name" value="RDRP_SSRNA_POS"/>
    <property type="match status" value="1"/>
</dbReference>
<organism evidence="9">
    <name type="scientific">Macrophomina phaseolina umbra-like virus 1</name>
    <dbReference type="NCBI Taxonomy" id="2741665"/>
    <lineage>
        <taxon>Viruses</taxon>
        <taxon>Riboviria</taxon>
        <taxon>Orthornavirae</taxon>
        <taxon>Kitrinoviricota</taxon>
        <taxon>Tolucaviricetes</taxon>
        <taxon>Tolivirales</taxon>
        <taxon>Tombusviridae</taxon>
        <taxon>Calvusvirinae</taxon>
        <taxon>Umbravirus</taxon>
    </lineage>
</organism>
<evidence type="ECO:0000256" key="1">
    <source>
        <dbReference type="ARBA" id="ARBA00012494"/>
    </source>
</evidence>
<dbReference type="InterPro" id="IPR043502">
    <property type="entry name" value="DNA/RNA_pol_sf"/>
</dbReference>
<keyword evidence="6 7" id="KW-0693">Viral RNA replication</keyword>
<dbReference type="GO" id="GO:0003968">
    <property type="term" value="F:RNA-directed RNA polymerase activity"/>
    <property type="evidence" value="ECO:0007669"/>
    <property type="project" value="UniProtKB-KW"/>
</dbReference>
<proteinExistence type="predicted"/>
<dbReference type="EC" id="2.7.7.48" evidence="1 7"/>
<evidence type="ECO:0000256" key="6">
    <source>
        <dbReference type="ARBA" id="ARBA00022953"/>
    </source>
</evidence>
<evidence type="ECO:0000256" key="4">
    <source>
        <dbReference type="ARBA" id="ARBA00022695"/>
    </source>
</evidence>
<dbReference type="Pfam" id="PF00998">
    <property type="entry name" value="RdRP_3"/>
    <property type="match status" value="1"/>
</dbReference>
<evidence type="ECO:0000313" key="9">
    <source>
        <dbReference type="EMBL" id="QOE55594.1"/>
    </source>
</evidence>
<dbReference type="InterPro" id="IPR007094">
    <property type="entry name" value="RNA-dir_pol_PSvirus"/>
</dbReference>
<evidence type="ECO:0000256" key="7">
    <source>
        <dbReference type="RuleBase" id="RU363062"/>
    </source>
</evidence>
<dbReference type="CDD" id="cd23179">
    <property type="entry name" value="ps_ssRNAv_Tolivirales_RdRp"/>
    <property type="match status" value="1"/>
</dbReference>
<name>A0A7U3VD72_9TOMB</name>
<evidence type="ECO:0000256" key="3">
    <source>
        <dbReference type="ARBA" id="ARBA00022679"/>
    </source>
</evidence>
<dbReference type="GO" id="GO:0000166">
    <property type="term" value="F:nucleotide binding"/>
    <property type="evidence" value="ECO:0007669"/>
    <property type="project" value="UniProtKB-KW"/>
</dbReference>
<keyword evidence="5 7" id="KW-0547">Nucleotide-binding</keyword>
<keyword evidence="4 7" id="KW-0548">Nucleotidyltransferase</keyword>
<feature type="domain" description="RdRp catalytic" evidence="8">
    <location>
        <begin position="199"/>
        <end position="311"/>
    </location>
</feature>
<evidence type="ECO:0000256" key="5">
    <source>
        <dbReference type="ARBA" id="ARBA00022741"/>
    </source>
</evidence>